<evidence type="ECO:0000256" key="3">
    <source>
        <dbReference type="SAM" id="MobiDB-lite"/>
    </source>
</evidence>
<keyword evidence="6" id="KW-1185">Reference proteome</keyword>
<evidence type="ECO:0000259" key="4">
    <source>
        <dbReference type="PROSITE" id="PS50222"/>
    </source>
</evidence>
<keyword evidence="1" id="KW-0677">Repeat</keyword>
<gene>
    <name evidence="5" type="ORF">ABEB36_007240</name>
</gene>
<dbReference type="Proteomes" id="UP001566132">
    <property type="component" value="Unassembled WGS sequence"/>
</dbReference>
<dbReference type="PANTHER" id="PTHR23048:SF0">
    <property type="entry name" value="CALMODULIN LIKE 3"/>
    <property type="match status" value="1"/>
</dbReference>
<evidence type="ECO:0000313" key="5">
    <source>
        <dbReference type="EMBL" id="KAL1502032.1"/>
    </source>
</evidence>
<evidence type="ECO:0000313" key="6">
    <source>
        <dbReference type="Proteomes" id="UP001566132"/>
    </source>
</evidence>
<dbReference type="PROSITE" id="PS50222">
    <property type="entry name" value="EF_HAND_2"/>
    <property type="match status" value="3"/>
</dbReference>
<protein>
    <recommendedName>
        <fullName evidence="4">EF-hand domain-containing protein</fullName>
    </recommendedName>
</protein>
<accession>A0ABD1EVK9</accession>
<feature type="domain" description="EF-hand" evidence="4">
    <location>
        <begin position="107"/>
        <end position="142"/>
    </location>
</feature>
<dbReference type="InterPro" id="IPR050230">
    <property type="entry name" value="CALM/Myosin/TropC-like"/>
</dbReference>
<organism evidence="5 6">
    <name type="scientific">Hypothenemus hampei</name>
    <name type="common">Coffee berry borer</name>
    <dbReference type="NCBI Taxonomy" id="57062"/>
    <lineage>
        <taxon>Eukaryota</taxon>
        <taxon>Metazoa</taxon>
        <taxon>Ecdysozoa</taxon>
        <taxon>Arthropoda</taxon>
        <taxon>Hexapoda</taxon>
        <taxon>Insecta</taxon>
        <taxon>Pterygota</taxon>
        <taxon>Neoptera</taxon>
        <taxon>Endopterygota</taxon>
        <taxon>Coleoptera</taxon>
        <taxon>Polyphaga</taxon>
        <taxon>Cucujiformia</taxon>
        <taxon>Curculionidae</taxon>
        <taxon>Scolytinae</taxon>
        <taxon>Hypothenemus</taxon>
    </lineage>
</organism>
<name>A0ABD1EVK9_HYPHA</name>
<dbReference type="SMART" id="SM00054">
    <property type="entry name" value="EFh"/>
    <property type="match status" value="3"/>
</dbReference>
<evidence type="ECO:0000256" key="2">
    <source>
        <dbReference type="ARBA" id="ARBA00022837"/>
    </source>
</evidence>
<reference evidence="5 6" key="1">
    <citation type="submission" date="2024-05" db="EMBL/GenBank/DDBJ databases">
        <title>Genetic variation in Jamaican populations of the coffee berry borer (Hypothenemus hampei).</title>
        <authorList>
            <person name="Errbii M."/>
            <person name="Myrie A."/>
        </authorList>
    </citation>
    <scope>NUCLEOTIDE SEQUENCE [LARGE SCALE GENOMIC DNA]</scope>
    <source>
        <strain evidence="5">JA-Hopewell-2020-01-JO</strain>
        <tissue evidence="5">Whole body</tissue>
    </source>
</reference>
<feature type="domain" description="EF-hand" evidence="4">
    <location>
        <begin position="144"/>
        <end position="179"/>
    </location>
</feature>
<evidence type="ECO:0000256" key="1">
    <source>
        <dbReference type="ARBA" id="ARBA00022737"/>
    </source>
</evidence>
<dbReference type="FunFam" id="1.10.238.10:FF:000178">
    <property type="entry name" value="Calmodulin-2 A"/>
    <property type="match status" value="1"/>
</dbReference>
<dbReference type="SUPFAM" id="SSF47473">
    <property type="entry name" value="EF-hand"/>
    <property type="match status" value="1"/>
</dbReference>
<dbReference type="PANTHER" id="PTHR23048">
    <property type="entry name" value="MYOSIN LIGHT CHAIN 1, 3"/>
    <property type="match status" value="1"/>
</dbReference>
<feature type="domain" description="EF-hand" evidence="4">
    <location>
        <begin position="71"/>
        <end position="106"/>
    </location>
</feature>
<sequence>MLHVTESVSQDLIKLESVRTIDKIPNASNPILTNKEISKSHNSPLNGSKKSVNVRCDPSTSDIEIDPAVKEKLEEIRDVFNLFDKDGDGTISTKELGMVMKTLGQNPTEAELLDIMSEVDKDGNGLIDFAEFADAMKNIIKECDNEEDIKEAFRIFDRRGNGFITVNDLKETISNLGETLSDEDLEEMIRAADLDNDGLTLTQYF</sequence>
<feature type="region of interest" description="Disordered" evidence="3">
    <location>
        <begin position="32"/>
        <end position="58"/>
    </location>
</feature>
<dbReference type="AlphaFoldDB" id="A0ABD1EVK9"/>
<dbReference type="PROSITE" id="PS00018">
    <property type="entry name" value="EF_HAND_1"/>
    <property type="match status" value="2"/>
</dbReference>
<dbReference type="Gene3D" id="1.10.238.10">
    <property type="entry name" value="EF-hand"/>
    <property type="match status" value="2"/>
</dbReference>
<dbReference type="Pfam" id="PF13499">
    <property type="entry name" value="EF-hand_7"/>
    <property type="match status" value="2"/>
</dbReference>
<comment type="caution">
    <text evidence="5">The sequence shown here is derived from an EMBL/GenBank/DDBJ whole genome shotgun (WGS) entry which is preliminary data.</text>
</comment>
<proteinExistence type="predicted"/>
<keyword evidence="2" id="KW-0106">Calcium</keyword>
<dbReference type="InterPro" id="IPR002048">
    <property type="entry name" value="EF_hand_dom"/>
</dbReference>
<feature type="compositionally biased region" description="Polar residues" evidence="3">
    <location>
        <begin position="40"/>
        <end position="51"/>
    </location>
</feature>
<dbReference type="GO" id="GO:0043226">
    <property type="term" value="C:organelle"/>
    <property type="evidence" value="ECO:0007669"/>
    <property type="project" value="UniProtKB-ARBA"/>
</dbReference>
<dbReference type="InterPro" id="IPR011992">
    <property type="entry name" value="EF-hand-dom_pair"/>
</dbReference>
<dbReference type="InterPro" id="IPR018247">
    <property type="entry name" value="EF_Hand_1_Ca_BS"/>
</dbReference>
<dbReference type="CDD" id="cd00051">
    <property type="entry name" value="EFh"/>
    <property type="match status" value="1"/>
</dbReference>
<dbReference type="EMBL" id="JBDJPC010000005">
    <property type="protein sequence ID" value="KAL1502032.1"/>
    <property type="molecule type" value="Genomic_DNA"/>
</dbReference>